<dbReference type="EMBL" id="SLZR01000006">
    <property type="protein sequence ID" value="TCS41446.1"/>
    <property type="molecule type" value="Genomic_DNA"/>
</dbReference>
<gene>
    <name evidence="3" type="ORF">BCF53_106177</name>
</gene>
<dbReference type="GO" id="GO:0032153">
    <property type="term" value="C:cell division site"/>
    <property type="evidence" value="ECO:0007669"/>
    <property type="project" value="TreeGrafter"/>
</dbReference>
<accession>A0A4R3I8V6</accession>
<dbReference type="PANTHER" id="PTHR38687:SF1">
    <property type="entry name" value="CELL DIVISION PROTEIN DEDD"/>
    <property type="match status" value="1"/>
</dbReference>
<comment type="caution">
    <text evidence="3">The sequence shown here is derived from an EMBL/GenBank/DDBJ whole genome shotgun (WGS) entry which is preliminary data.</text>
</comment>
<dbReference type="PROSITE" id="PS51724">
    <property type="entry name" value="SPOR"/>
    <property type="match status" value="1"/>
</dbReference>
<sequence length="194" mass="20920">MERKLQQRLVGILVLAAFALLVAPVLLDGEGRIPEKITHIPPEPVRPDLSHIQTKPIVADVASGEAEPVEPELPVEQSAPEAETAGSNRVEPVVAAATVTPPSVQQAVSSSVGTQLWSVQVASFKDSAKAVALKDRLRSEGFNTYVREKLLSDDSLFTQVFVGPVETKQEADNLKAQVKAGVQLQGLVVRFRDR</sequence>
<evidence type="ECO:0000313" key="3">
    <source>
        <dbReference type="EMBL" id="TCS41446.1"/>
    </source>
</evidence>
<organism evidence="3 4">
    <name type="scientific">Reinekea marinisedimentorum</name>
    <dbReference type="NCBI Taxonomy" id="230495"/>
    <lineage>
        <taxon>Bacteria</taxon>
        <taxon>Pseudomonadati</taxon>
        <taxon>Pseudomonadota</taxon>
        <taxon>Gammaproteobacteria</taxon>
        <taxon>Oceanospirillales</taxon>
        <taxon>Saccharospirillaceae</taxon>
        <taxon>Reinekea</taxon>
    </lineage>
</organism>
<name>A0A4R3I8V6_9GAMM</name>
<dbReference type="GO" id="GO:0030428">
    <property type="term" value="C:cell septum"/>
    <property type="evidence" value="ECO:0007669"/>
    <property type="project" value="TreeGrafter"/>
</dbReference>
<proteinExistence type="predicted"/>
<dbReference type="InterPro" id="IPR007730">
    <property type="entry name" value="SPOR-like_dom"/>
</dbReference>
<dbReference type="Proteomes" id="UP000295793">
    <property type="component" value="Unassembled WGS sequence"/>
</dbReference>
<feature type="region of interest" description="Disordered" evidence="1">
    <location>
        <begin position="63"/>
        <end position="87"/>
    </location>
</feature>
<dbReference type="Pfam" id="PF05036">
    <property type="entry name" value="SPOR"/>
    <property type="match status" value="1"/>
</dbReference>
<dbReference type="GO" id="GO:0042834">
    <property type="term" value="F:peptidoglycan binding"/>
    <property type="evidence" value="ECO:0007669"/>
    <property type="project" value="InterPro"/>
</dbReference>
<feature type="domain" description="SPOR" evidence="2">
    <location>
        <begin position="111"/>
        <end position="191"/>
    </location>
</feature>
<evidence type="ECO:0000259" key="2">
    <source>
        <dbReference type="PROSITE" id="PS51724"/>
    </source>
</evidence>
<dbReference type="RefSeq" id="WP_165901866.1">
    <property type="nucleotide sequence ID" value="NZ_SLZR01000006.1"/>
</dbReference>
<dbReference type="Gene3D" id="3.30.70.1070">
    <property type="entry name" value="Sporulation related repeat"/>
    <property type="match status" value="1"/>
</dbReference>
<dbReference type="GO" id="GO:0032506">
    <property type="term" value="P:cytokinetic process"/>
    <property type="evidence" value="ECO:0007669"/>
    <property type="project" value="TreeGrafter"/>
</dbReference>
<dbReference type="InterPro" id="IPR036680">
    <property type="entry name" value="SPOR-like_sf"/>
</dbReference>
<reference evidence="3 4" key="1">
    <citation type="submission" date="2019-03" db="EMBL/GenBank/DDBJ databases">
        <title>Genomic Encyclopedia of Archaeal and Bacterial Type Strains, Phase II (KMG-II): from individual species to whole genera.</title>
        <authorList>
            <person name="Goeker M."/>
        </authorList>
    </citation>
    <scope>NUCLEOTIDE SEQUENCE [LARGE SCALE GENOMIC DNA]</scope>
    <source>
        <strain evidence="3 4">DSM 15388</strain>
    </source>
</reference>
<keyword evidence="4" id="KW-1185">Reference proteome</keyword>
<dbReference type="PANTHER" id="PTHR38687">
    <property type="entry name" value="CELL DIVISION PROTEIN DEDD-RELATED"/>
    <property type="match status" value="1"/>
</dbReference>
<dbReference type="InterPro" id="IPR052521">
    <property type="entry name" value="Cell_div_SPOR-domain"/>
</dbReference>
<dbReference type="SUPFAM" id="SSF110997">
    <property type="entry name" value="Sporulation related repeat"/>
    <property type="match status" value="1"/>
</dbReference>
<evidence type="ECO:0000256" key="1">
    <source>
        <dbReference type="SAM" id="MobiDB-lite"/>
    </source>
</evidence>
<dbReference type="AlphaFoldDB" id="A0A4R3I8V6"/>
<protein>
    <submittedName>
        <fullName evidence="3">DedD protein</fullName>
    </submittedName>
</protein>
<evidence type="ECO:0000313" key="4">
    <source>
        <dbReference type="Proteomes" id="UP000295793"/>
    </source>
</evidence>